<protein>
    <submittedName>
        <fullName evidence="3">Uncharacterized protein</fullName>
    </submittedName>
</protein>
<comment type="caution">
    <text evidence="3">The sequence shown here is derived from an EMBL/GenBank/DDBJ whole genome shotgun (WGS) entry which is preliminary data.</text>
</comment>
<keyword evidence="2" id="KW-0472">Membrane</keyword>
<gene>
    <name evidence="3" type="ORF">EVAR_64260_1</name>
</gene>
<feature type="transmembrane region" description="Helical" evidence="2">
    <location>
        <begin position="127"/>
        <end position="148"/>
    </location>
</feature>
<keyword evidence="4" id="KW-1185">Reference proteome</keyword>
<reference evidence="3 4" key="1">
    <citation type="journal article" date="2019" name="Commun. Biol.">
        <title>The bagworm genome reveals a unique fibroin gene that provides high tensile strength.</title>
        <authorList>
            <person name="Kono N."/>
            <person name="Nakamura H."/>
            <person name="Ohtoshi R."/>
            <person name="Tomita M."/>
            <person name="Numata K."/>
            <person name="Arakawa K."/>
        </authorList>
    </citation>
    <scope>NUCLEOTIDE SEQUENCE [LARGE SCALE GENOMIC DNA]</scope>
</reference>
<dbReference type="Proteomes" id="UP000299102">
    <property type="component" value="Unassembled WGS sequence"/>
</dbReference>
<dbReference type="OrthoDB" id="7512256at2759"/>
<evidence type="ECO:0000313" key="4">
    <source>
        <dbReference type="Proteomes" id="UP000299102"/>
    </source>
</evidence>
<keyword evidence="2" id="KW-1133">Transmembrane helix</keyword>
<keyword evidence="2" id="KW-0812">Transmembrane</keyword>
<feature type="region of interest" description="Disordered" evidence="1">
    <location>
        <begin position="158"/>
        <end position="177"/>
    </location>
</feature>
<evidence type="ECO:0000256" key="1">
    <source>
        <dbReference type="SAM" id="MobiDB-lite"/>
    </source>
</evidence>
<name>A0A4C1YTV6_EUMVA</name>
<organism evidence="3 4">
    <name type="scientific">Eumeta variegata</name>
    <name type="common">Bagworm moth</name>
    <name type="synonym">Eumeta japonica</name>
    <dbReference type="NCBI Taxonomy" id="151549"/>
    <lineage>
        <taxon>Eukaryota</taxon>
        <taxon>Metazoa</taxon>
        <taxon>Ecdysozoa</taxon>
        <taxon>Arthropoda</taxon>
        <taxon>Hexapoda</taxon>
        <taxon>Insecta</taxon>
        <taxon>Pterygota</taxon>
        <taxon>Neoptera</taxon>
        <taxon>Endopterygota</taxon>
        <taxon>Lepidoptera</taxon>
        <taxon>Glossata</taxon>
        <taxon>Ditrysia</taxon>
        <taxon>Tineoidea</taxon>
        <taxon>Psychidae</taxon>
        <taxon>Oiketicinae</taxon>
        <taxon>Eumeta</taxon>
    </lineage>
</organism>
<sequence length="177" mass="20267">MNDDELISRRKKQNADRVRAYRKRKKDLDAMPSTSTVQSGETGQSWQQIVVNYYPTAPRYDSELLLVVRNVIKTHKLTAHIGLAGHVSTAVQVKKKNIYRERITLFTNGTVFCKQSKLHRLFMRVEAYSVSIFIASVKSHALIAFFVWSRRQVTKNHQRAPTARGYGPGSSFKRGRA</sequence>
<feature type="region of interest" description="Disordered" evidence="1">
    <location>
        <begin position="1"/>
        <end position="39"/>
    </location>
</feature>
<dbReference type="AlphaFoldDB" id="A0A4C1YTV6"/>
<evidence type="ECO:0000256" key="2">
    <source>
        <dbReference type="SAM" id="Phobius"/>
    </source>
</evidence>
<accession>A0A4C1YTV6</accession>
<evidence type="ECO:0000313" key="3">
    <source>
        <dbReference type="EMBL" id="GBP79588.1"/>
    </source>
</evidence>
<dbReference type="EMBL" id="BGZK01001420">
    <property type="protein sequence ID" value="GBP79588.1"/>
    <property type="molecule type" value="Genomic_DNA"/>
</dbReference>
<proteinExistence type="predicted"/>